<accession>A0A5B7EDL2</accession>
<comment type="caution">
    <text evidence="1">The sequence shown here is derived from an EMBL/GenBank/DDBJ whole genome shotgun (WGS) entry which is preliminary data.</text>
</comment>
<evidence type="ECO:0000313" key="2">
    <source>
        <dbReference type="Proteomes" id="UP000324222"/>
    </source>
</evidence>
<reference evidence="1 2" key="1">
    <citation type="submission" date="2019-05" db="EMBL/GenBank/DDBJ databases">
        <title>Another draft genome of Portunus trituberculatus and its Hox gene families provides insights of decapod evolution.</title>
        <authorList>
            <person name="Jeong J.-H."/>
            <person name="Song I."/>
            <person name="Kim S."/>
            <person name="Choi T."/>
            <person name="Kim D."/>
            <person name="Ryu S."/>
            <person name="Kim W."/>
        </authorList>
    </citation>
    <scope>NUCLEOTIDE SEQUENCE [LARGE SCALE GENOMIC DNA]</scope>
    <source>
        <tissue evidence="1">Muscle</tissue>
    </source>
</reference>
<protein>
    <submittedName>
        <fullName evidence="1">Uncharacterized protein</fullName>
    </submittedName>
</protein>
<name>A0A5B7EDL2_PORTR</name>
<organism evidence="1 2">
    <name type="scientific">Portunus trituberculatus</name>
    <name type="common">Swimming crab</name>
    <name type="synonym">Neptunus trituberculatus</name>
    <dbReference type="NCBI Taxonomy" id="210409"/>
    <lineage>
        <taxon>Eukaryota</taxon>
        <taxon>Metazoa</taxon>
        <taxon>Ecdysozoa</taxon>
        <taxon>Arthropoda</taxon>
        <taxon>Crustacea</taxon>
        <taxon>Multicrustacea</taxon>
        <taxon>Malacostraca</taxon>
        <taxon>Eumalacostraca</taxon>
        <taxon>Eucarida</taxon>
        <taxon>Decapoda</taxon>
        <taxon>Pleocyemata</taxon>
        <taxon>Brachyura</taxon>
        <taxon>Eubrachyura</taxon>
        <taxon>Portunoidea</taxon>
        <taxon>Portunidae</taxon>
        <taxon>Portuninae</taxon>
        <taxon>Portunus</taxon>
    </lineage>
</organism>
<evidence type="ECO:0000313" key="1">
    <source>
        <dbReference type="EMBL" id="MPC32241.1"/>
    </source>
</evidence>
<proteinExistence type="predicted"/>
<dbReference type="EMBL" id="VSRR010002592">
    <property type="protein sequence ID" value="MPC32241.1"/>
    <property type="molecule type" value="Genomic_DNA"/>
</dbReference>
<dbReference type="Proteomes" id="UP000324222">
    <property type="component" value="Unassembled WGS sequence"/>
</dbReference>
<sequence length="77" mass="9162">MPTHQHRKHNTLVLGQCIILSGQQLHIPHWLSYCKMMSLQRLRDSRDVSPYSSSARGQTRIRRCHLHCRKQMWKGQL</sequence>
<keyword evidence="2" id="KW-1185">Reference proteome</keyword>
<gene>
    <name evidence="1" type="ORF">E2C01_025549</name>
</gene>
<dbReference type="AlphaFoldDB" id="A0A5B7EDL2"/>